<comment type="subunit">
    <text evidence="5">The complex is composed of two ATP-binding proteins (ModC), two transmembrane proteins (ModB) and a solute-binding protein (ModA).</text>
</comment>
<dbReference type="AlphaFoldDB" id="A0A545UCN6"/>
<proteinExistence type="inferred from homology"/>
<keyword evidence="2" id="KW-0500">Molybdenum</keyword>
<dbReference type="Proteomes" id="UP000315439">
    <property type="component" value="Unassembled WGS sequence"/>
</dbReference>
<evidence type="ECO:0000256" key="3">
    <source>
        <dbReference type="ARBA" id="ARBA00022723"/>
    </source>
</evidence>
<dbReference type="Gene3D" id="3.40.190.10">
    <property type="entry name" value="Periplasmic binding protein-like II"/>
    <property type="match status" value="2"/>
</dbReference>
<comment type="caution">
    <text evidence="6">The sequence shown here is derived from an EMBL/GenBank/DDBJ whole genome shotgun (WGS) entry which is preliminary data.</text>
</comment>
<evidence type="ECO:0000256" key="1">
    <source>
        <dbReference type="ARBA" id="ARBA00009175"/>
    </source>
</evidence>
<dbReference type="PANTHER" id="PTHR30632:SF14">
    <property type="entry name" value="TUNGSTATE_MOLYBDATE_CHROMATE-BINDING PROTEIN MODA"/>
    <property type="match status" value="1"/>
</dbReference>
<gene>
    <name evidence="6" type="primary">modA</name>
    <name evidence="6" type="ORF">FLL46_15500</name>
</gene>
<keyword evidence="7" id="KW-1185">Reference proteome</keyword>
<dbReference type="GO" id="GO:0030973">
    <property type="term" value="F:molybdate ion binding"/>
    <property type="evidence" value="ECO:0007669"/>
    <property type="project" value="InterPro"/>
</dbReference>
<evidence type="ECO:0000313" key="6">
    <source>
        <dbReference type="EMBL" id="TQV87234.1"/>
    </source>
</evidence>
<dbReference type="GO" id="GO:1901359">
    <property type="term" value="F:tungstate binding"/>
    <property type="evidence" value="ECO:0007669"/>
    <property type="project" value="UniProtKB-ARBA"/>
</dbReference>
<accession>A0A545UCN6</accession>
<sequence>MLLVGILGYSPALRGGSADDGVSINRVAINNETIDNEAINVAVAANFYAPLKVISNKFEKQSGRKVRLIPGSSGKIFAQIKNGAPFDVFLSADQHKPAALEQAGLVVKGSRFTYAQGELVLWSNQAGLSFNGAKTIQSNVVKKLALANPKLAPYGLAAKQVLDSLNLYESVKNKLVYGENIAQTYQFVASGNAQVGFLALSQVIGMSESGEAKHRSGSFWRVPGELHQPIFQDAVILKRAKANSTASEFLKFLRTTRATHIIHAYGYKAMQTNSAQPVHHLMKRDKVKNNNEGVY</sequence>
<organism evidence="6 7">
    <name type="scientific">Aliikangiella coralliicola</name>
    <dbReference type="NCBI Taxonomy" id="2592383"/>
    <lineage>
        <taxon>Bacteria</taxon>
        <taxon>Pseudomonadati</taxon>
        <taxon>Pseudomonadota</taxon>
        <taxon>Gammaproteobacteria</taxon>
        <taxon>Oceanospirillales</taxon>
        <taxon>Pleioneaceae</taxon>
        <taxon>Aliikangiella</taxon>
    </lineage>
</organism>
<dbReference type="PANTHER" id="PTHR30632">
    <property type="entry name" value="MOLYBDATE-BINDING PERIPLASMIC PROTEIN"/>
    <property type="match status" value="1"/>
</dbReference>
<evidence type="ECO:0000256" key="2">
    <source>
        <dbReference type="ARBA" id="ARBA00022505"/>
    </source>
</evidence>
<dbReference type="NCBIfam" id="TIGR01256">
    <property type="entry name" value="modA"/>
    <property type="match status" value="1"/>
</dbReference>
<evidence type="ECO:0000313" key="7">
    <source>
        <dbReference type="Proteomes" id="UP000315439"/>
    </source>
</evidence>
<evidence type="ECO:0000256" key="4">
    <source>
        <dbReference type="ARBA" id="ARBA00022729"/>
    </source>
</evidence>
<keyword evidence="3" id="KW-0479">Metal-binding</keyword>
<dbReference type="FunFam" id="3.40.190.10:FF:000035">
    <property type="entry name" value="Molybdate ABC transporter substrate-binding protein"/>
    <property type="match status" value="1"/>
</dbReference>
<protein>
    <submittedName>
        <fullName evidence="6">Molybdate ABC transporter substrate-binding protein</fullName>
    </submittedName>
</protein>
<dbReference type="EMBL" id="VIKS01000009">
    <property type="protein sequence ID" value="TQV87234.1"/>
    <property type="molecule type" value="Genomic_DNA"/>
</dbReference>
<dbReference type="CDD" id="cd13539">
    <property type="entry name" value="PBP2_AvModA"/>
    <property type="match status" value="1"/>
</dbReference>
<dbReference type="InterPro" id="IPR044084">
    <property type="entry name" value="AvModA-like_subst-bd"/>
</dbReference>
<dbReference type="GO" id="GO:0015689">
    <property type="term" value="P:molybdate ion transport"/>
    <property type="evidence" value="ECO:0007669"/>
    <property type="project" value="InterPro"/>
</dbReference>
<reference evidence="6 7" key="1">
    <citation type="submission" date="2019-07" db="EMBL/GenBank/DDBJ databases">
        <title>Draft genome for Aliikangiella sp. M105.</title>
        <authorList>
            <person name="Wang G."/>
        </authorList>
    </citation>
    <scope>NUCLEOTIDE SEQUENCE [LARGE SCALE GENOMIC DNA]</scope>
    <source>
        <strain evidence="6 7">M105</strain>
    </source>
</reference>
<dbReference type="OrthoDB" id="9785015at2"/>
<dbReference type="GO" id="GO:0046872">
    <property type="term" value="F:metal ion binding"/>
    <property type="evidence" value="ECO:0007669"/>
    <property type="project" value="UniProtKB-KW"/>
</dbReference>
<dbReference type="InterPro" id="IPR050682">
    <property type="entry name" value="ModA/WtpA"/>
</dbReference>
<dbReference type="Pfam" id="PF13531">
    <property type="entry name" value="SBP_bac_11"/>
    <property type="match status" value="1"/>
</dbReference>
<dbReference type="SUPFAM" id="SSF53850">
    <property type="entry name" value="Periplasmic binding protein-like II"/>
    <property type="match status" value="1"/>
</dbReference>
<name>A0A545UCN6_9GAMM</name>
<evidence type="ECO:0000256" key="5">
    <source>
        <dbReference type="ARBA" id="ARBA00062515"/>
    </source>
</evidence>
<keyword evidence="4" id="KW-0732">Signal</keyword>
<comment type="similarity">
    <text evidence="1">Belongs to the bacterial solute-binding protein ModA family.</text>
</comment>
<dbReference type="InterPro" id="IPR005950">
    <property type="entry name" value="ModA"/>
</dbReference>